<dbReference type="EMBL" id="CABITT030000003">
    <property type="protein sequence ID" value="VVA98851.1"/>
    <property type="molecule type" value="Genomic_DNA"/>
</dbReference>
<evidence type="ECO:0000313" key="2">
    <source>
        <dbReference type="EMBL" id="VVA98851.1"/>
    </source>
</evidence>
<comment type="caution">
    <text evidence="2">The sequence shown here is derived from an EMBL/GenBank/DDBJ whole genome shotgun (WGS) entry which is preliminary data.</text>
</comment>
<gene>
    <name evidence="2" type="ORF">ANE_LOCUS9296</name>
</gene>
<protein>
    <submittedName>
        <fullName evidence="2">Uncharacterized protein</fullName>
    </submittedName>
</protein>
<keyword evidence="3" id="KW-1185">Reference proteome</keyword>
<accession>A0A565BBZ8</accession>
<feature type="region of interest" description="Disordered" evidence="1">
    <location>
        <begin position="1"/>
        <end position="87"/>
    </location>
</feature>
<dbReference type="Proteomes" id="UP000489600">
    <property type="component" value="Unassembled WGS sequence"/>
</dbReference>
<feature type="compositionally biased region" description="Polar residues" evidence="1">
    <location>
        <begin position="60"/>
        <end position="69"/>
    </location>
</feature>
<name>A0A565BBZ8_9BRAS</name>
<organism evidence="2 3">
    <name type="scientific">Arabis nemorensis</name>
    <dbReference type="NCBI Taxonomy" id="586526"/>
    <lineage>
        <taxon>Eukaryota</taxon>
        <taxon>Viridiplantae</taxon>
        <taxon>Streptophyta</taxon>
        <taxon>Embryophyta</taxon>
        <taxon>Tracheophyta</taxon>
        <taxon>Spermatophyta</taxon>
        <taxon>Magnoliopsida</taxon>
        <taxon>eudicotyledons</taxon>
        <taxon>Gunneridae</taxon>
        <taxon>Pentapetalae</taxon>
        <taxon>rosids</taxon>
        <taxon>malvids</taxon>
        <taxon>Brassicales</taxon>
        <taxon>Brassicaceae</taxon>
        <taxon>Arabideae</taxon>
        <taxon>Arabis</taxon>
    </lineage>
</organism>
<feature type="compositionally biased region" description="Acidic residues" evidence="1">
    <location>
        <begin position="70"/>
        <end position="87"/>
    </location>
</feature>
<evidence type="ECO:0000256" key="1">
    <source>
        <dbReference type="SAM" id="MobiDB-lite"/>
    </source>
</evidence>
<evidence type="ECO:0000313" key="3">
    <source>
        <dbReference type="Proteomes" id="UP000489600"/>
    </source>
</evidence>
<sequence length="87" mass="10357">MDYEDEEDERSEFNTTEVDWGEEPNNSWEEESNQNWWEEETESKISLDENDGRVAESWSEEASLTTNFDGDSEHEELNFGEEPERDE</sequence>
<feature type="compositionally biased region" description="Basic and acidic residues" evidence="1">
    <location>
        <begin position="42"/>
        <end position="54"/>
    </location>
</feature>
<reference evidence="2" key="1">
    <citation type="submission" date="2019-07" db="EMBL/GenBank/DDBJ databases">
        <authorList>
            <person name="Dittberner H."/>
        </authorList>
    </citation>
    <scope>NUCLEOTIDE SEQUENCE [LARGE SCALE GENOMIC DNA]</scope>
</reference>
<feature type="compositionally biased region" description="Acidic residues" evidence="1">
    <location>
        <begin position="28"/>
        <end position="41"/>
    </location>
</feature>
<proteinExistence type="predicted"/>
<dbReference type="AlphaFoldDB" id="A0A565BBZ8"/>
<feature type="compositionally biased region" description="Acidic residues" evidence="1">
    <location>
        <begin position="1"/>
        <end position="10"/>
    </location>
</feature>